<evidence type="ECO:0000259" key="3">
    <source>
        <dbReference type="PROSITE" id="PS50805"/>
    </source>
</evidence>
<dbReference type="Pfam" id="PF01352">
    <property type="entry name" value="KRAB"/>
    <property type="match status" value="1"/>
</dbReference>
<dbReference type="Pfam" id="PF05699">
    <property type="entry name" value="Dimer_Tnp_hAT"/>
    <property type="match status" value="1"/>
</dbReference>
<reference evidence="4" key="2">
    <citation type="submission" date="2025-08" db="UniProtKB">
        <authorList>
            <consortium name="Ensembl"/>
        </authorList>
    </citation>
    <scope>IDENTIFICATION</scope>
</reference>
<proteinExistence type="predicted"/>
<dbReference type="Gene3D" id="6.10.140.140">
    <property type="match status" value="1"/>
</dbReference>
<dbReference type="InterPro" id="IPR008906">
    <property type="entry name" value="HATC_C_dom"/>
</dbReference>
<evidence type="ECO:0000313" key="4">
    <source>
        <dbReference type="Ensembl" id="ENSCHIP00010015651.1"/>
    </source>
</evidence>
<dbReference type="GO" id="GO:0046983">
    <property type="term" value="F:protein dimerization activity"/>
    <property type="evidence" value="ECO:0007669"/>
    <property type="project" value="InterPro"/>
</dbReference>
<dbReference type="SUPFAM" id="SSF53098">
    <property type="entry name" value="Ribonuclease H-like"/>
    <property type="match status" value="1"/>
</dbReference>
<feature type="compositionally biased region" description="Pro residues" evidence="2">
    <location>
        <begin position="202"/>
        <end position="212"/>
    </location>
</feature>
<feature type="compositionally biased region" description="Gly residues" evidence="2">
    <location>
        <begin position="217"/>
        <end position="244"/>
    </location>
</feature>
<organism evidence="4">
    <name type="scientific">Capra hircus</name>
    <name type="common">Goat</name>
    <dbReference type="NCBI Taxonomy" id="9925"/>
    <lineage>
        <taxon>Eukaryota</taxon>
        <taxon>Metazoa</taxon>
        <taxon>Chordata</taxon>
        <taxon>Craniata</taxon>
        <taxon>Vertebrata</taxon>
        <taxon>Euteleostomi</taxon>
        <taxon>Mammalia</taxon>
        <taxon>Eutheria</taxon>
        <taxon>Laurasiatheria</taxon>
        <taxon>Artiodactyla</taxon>
        <taxon>Ruminantia</taxon>
        <taxon>Pecora</taxon>
        <taxon>Bovidae</taxon>
        <taxon>Caprinae</taxon>
        <taxon>Capra</taxon>
    </lineage>
</organism>
<feature type="domain" description="KRAB" evidence="3">
    <location>
        <begin position="539"/>
        <end position="610"/>
    </location>
</feature>
<dbReference type="InterPro" id="IPR006580">
    <property type="entry name" value="Znf_TTF"/>
</dbReference>
<feature type="region of interest" description="Disordered" evidence="2">
    <location>
        <begin position="177"/>
        <end position="261"/>
    </location>
</feature>
<protein>
    <recommendedName>
        <fullName evidence="3">KRAB domain-containing protein</fullName>
    </recommendedName>
</protein>
<dbReference type="PROSITE" id="PS50805">
    <property type="entry name" value="KRAB"/>
    <property type="match status" value="1"/>
</dbReference>
<evidence type="ECO:0000256" key="1">
    <source>
        <dbReference type="SAM" id="Coils"/>
    </source>
</evidence>
<dbReference type="PANTHER" id="PTHR46880:SF3">
    <property type="entry name" value="ZINC FINGER PROTEIN 862"/>
    <property type="match status" value="1"/>
</dbReference>
<reference evidence="4" key="1">
    <citation type="submission" date="2019-03" db="EMBL/GenBank/DDBJ databases">
        <title>Genome sequencing and reference-guided assembly of Black Bengal Goat (Capra hircus).</title>
        <authorList>
            <person name="Siddiki A.Z."/>
            <person name="Baten A."/>
            <person name="Billah M."/>
            <person name="Alam M.A.U."/>
            <person name="Shawrob K.S.M."/>
            <person name="Saha S."/>
            <person name="Chowdhury M."/>
            <person name="Rahman A.H."/>
            <person name="Stear M."/>
            <person name="Miah G."/>
            <person name="Das G.B."/>
            <person name="Hossain M.M."/>
            <person name="Kumkum M."/>
            <person name="Islam M.S."/>
            <person name="Mollah A.M."/>
            <person name="Ahsan A."/>
            <person name="Tusar F."/>
            <person name="Khan M.K.I."/>
        </authorList>
    </citation>
    <scope>NUCLEOTIDE SEQUENCE [LARGE SCALE GENOMIC DNA]</scope>
</reference>
<keyword evidence="1" id="KW-0175">Coiled coil</keyword>
<sequence>MKPPIPTAVTSKTHPSINFSSSLLNPLKSQGLLSGVTFQDQTLVSSSASRMGWIWRKPGWIGRKPGWTLLLQCPVILYLPSVPPYSSDHPDRRVLCNCSYWQKWEGTSLVRALCPYYPALECGEGRERTALSDRDPVFPKPTSGSQSRLLSLDCASHDAPGWAAAVKRFAGCDASTGRAPLPEPRAPPPPVRRHCRSRAALPPSPAPSPPGIRVPSGGRGDGGGLLMPGRGGRGRPGGSGGGGTGHRKRGHGAQGVGEGPTIASPELFYKFERGPEPWLASVQGQRSHLSPNPGKTKMGFMEEMDMQRPSREAGLYLPPQKEACLSYFSSERGSLQGDYAGRGSKPSKPRSIQKSWFAQFPWLVMNEEQTALFCSACREYPSVKDKRSRLIEGYTGPFKVETLKYHAKSKAHVFCVKALAARDPLWAARFQSTQEVSGDILASQGPFFPADYPVFYSPGPLGACDNVAQLLPSSRAALGDPGGNGGIPALYLDRIPDFRQTEIIDDIHSSSDDNILCNDSAEPCGQDPSEEGLLEELPVVFEDVAVYFTREEWGTLDKRQKELYRDVMRMNYELLASLGPAAAKPDLISKLERRAAPWIRDPHRPKWGKGHPPSGKKKMVAVREAHTQALAVESTWLPVPSVETCTSYCRPRLCEADGQAKIKRTYRPRSIQRSWFGQFPWLVMDPKETKLFCSACRERPSLHDSSSRLVRGYTGPFKVETLKYHDVSKAHKLCVNTVEVREDAPQTAAVPEISSDLMANMEHFFHAAYSIAYHSRPLNDFEKILQLLQSTGTMILGKYRNRTACTQFIKCISETLKKEILEDVRNSPCLSVLLDSATDTSDQSCVGIYLRYLKGMEVKESYLTLAPLHSETADGYFETIISALDELDIPFRKPGWVVGLGTDGSAPLRCGGGLVEKLQEILPRLLPVHCVAHRLPLAVVDACGGIGLVKKCDRHIRTVFKFYQSSNKRLNELQESAAPLEQEMVRLKDLNAVRWVASERRTLNALTLSWPALARHLQSVADAGGQVGHRAQGMLKLMKGFHFLKFCHFLLDFLSLYRPLSEVCQKEIVLITEVNATLGQAYVALETLRHRAGPKEEEFNARFRDGRLHGIVLERTEMAEQRFQADRERVVLTGIEYLQRRFNADHPPQLRNMEVFDTKAWPSGMALASFGNDDILTLARYFELSLPPGYSKQALLDEWLGLKAAAQNLPFSMLCEHALARHRRFPLLSRLLALVVCVPVSTACCERGFSAMNRIRTDERTKLSNEVINMLMMTAVNGVAVSEYDPQPAIQHWYLTSSGRRFSHVYTCAPVPPRSHARAGLRKKTGAFCREEPTAQKPPGLSCREPMEVLTACVPEPPERLLCPLLGQEAPGCPAKALL</sequence>
<dbReference type="SMART" id="SM00597">
    <property type="entry name" value="ZnF_TTF"/>
    <property type="match status" value="2"/>
</dbReference>
<dbReference type="SUPFAM" id="SSF109640">
    <property type="entry name" value="KRAB domain (Kruppel-associated box)"/>
    <property type="match status" value="1"/>
</dbReference>
<dbReference type="GO" id="GO:0006355">
    <property type="term" value="P:regulation of DNA-templated transcription"/>
    <property type="evidence" value="ECO:0007669"/>
    <property type="project" value="InterPro"/>
</dbReference>
<name>A0A8C2QXC3_CAPHI</name>
<evidence type="ECO:0000256" key="2">
    <source>
        <dbReference type="SAM" id="MobiDB-lite"/>
    </source>
</evidence>
<accession>A0A8C2QXC3</accession>
<dbReference type="SMART" id="SM00349">
    <property type="entry name" value="KRAB"/>
    <property type="match status" value="1"/>
</dbReference>
<dbReference type="Ensembl" id="ENSCHIT00010021978.1">
    <property type="protein sequence ID" value="ENSCHIP00010015651.1"/>
    <property type="gene ID" value="ENSCHIG00010011433.1"/>
</dbReference>
<dbReference type="CDD" id="cd07765">
    <property type="entry name" value="KRAB_A-box"/>
    <property type="match status" value="1"/>
</dbReference>
<dbReference type="InterPro" id="IPR012337">
    <property type="entry name" value="RNaseH-like_sf"/>
</dbReference>
<feature type="coiled-coil region" evidence="1">
    <location>
        <begin position="963"/>
        <end position="990"/>
    </location>
</feature>
<feature type="compositionally biased region" description="Pro residues" evidence="2">
    <location>
        <begin position="181"/>
        <end position="190"/>
    </location>
</feature>
<dbReference type="PANTHER" id="PTHR46880">
    <property type="entry name" value="RAS-ASSOCIATING DOMAIN-CONTAINING PROTEIN"/>
    <property type="match status" value="1"/>
</dbReference>
<dbReference type="InterPro" id="IPR001909">
    <property type="entry name" value="KRAB"/>
</dbReference>
<dbReference type="InterPro" id="IPR036051">
    <property type="entry name" value="KRAB_dom_sf"/>
</dbReference>